<evidence type="ECO:0000313" key="2">
    <source>
        <dbReference type="EMBL" id="GAN15135.1"/>
    </source>
</evidence>
<proteinExistence type="predicted"/>
<keyword evidence="3" id="KW-1185">Reference proteome</keyword>
<dbReference type="RefSeq" id="WP_007404633.1">
    <property type="nucleotide sequence ID" value="NZ_BBJS01000051.1"/>
</dbReference>
<sequence length="430" mass="46786">MFRYWMAGVAACALIVPAAAEAQMTGNAINTVVPISFDRGRNESVLERSRPETNAIGYKVGGFTLFPTLDTQLGYTDNVYQTTSNKTDDGFVRLAPRLTARSDWSRHSLQLTGSGDFYRYVDAKPRNQDGWSIGTVGRLDATGDLSITAALDTARRYESQFSGAALVNVRSVTPYQQSQARLMAEGRFARVRIVGSADYAKYDFQSVRTLSGFLVSQDNRDREVARGAVQLEYGLTPDTGLFGQVTYTGTSYDQALAPGIANRDSKEVRALAGVSLDLTALLRGSAGVGYIDRSFTAPIYQNISGFSFDAKIEYFPSPLTTVTFNAFRDIQDSTFGGSGFFNTGAALRFDHELLRNLLLNYGISYAENDFIGVQGKARVSQVSGGAAYLANRLLTGRLDLSYARRSSDFVGLNGPSLSEFRALAGVSIHP</sequence>
<evidence type="ECO:0000256" key="1">
    <source>
        <dbReference type="SAM" id="SignalP"/>
    </source>
</evidence>
<dbReference type="InterPro" id="IPR018759">
    <property type="entry name" value="BBP2_2"/>
</dbReference>
<dbReference type="Proteomes" id="UP000032025">
    <property type="component" value="Unassembled WGS sequence"/>
</dbReference>
<evidence type="ECO:0000313" key="3">
    <source>
        <dbReference type="Proteomes" id="UP000032025"/>
    </source>
</evidence>
<dbReference type="GeneID" id="78528520"/>
<accession>A0A0C9M4U6</accession>
<name>A0A0C9M4U6_SPHPI</name>
<organism evidence="2 3">
    <name type="scientific">Sphingomonas paucimobilis NBRC 13935</name>
    <dbReference type="NCBI Taxonomy" id="1219050"/>
    <lineage>
        <taxon>Bacteria</taxon>
        <taxon>Pseudomonadati</taxon>
        <taxon>Pseudomonadota</taxon>
        <taxon>Alphaproteobacteria</taxon>
        <taxon>Sphingomonadales</taxon>
        <taxon>Sphingomonadaceae</taxon>
        <taxon>Sphingomonas</taxon>
    </lineage>
</organism>
<keyword evidence="1" id="KW-0732">Signal</keyword>
<dbReference type="Pfam" id="PF10082">
    <property type="entry name" value="BBP2_2"/>
    <property type="match status" value="1"/>
</dbReference>
<dbReference type="EMBL" id="BBJS01000051">
    <property type="protein sequence ID" value="GAN15135.1"/>
    <property type="molecule type" value="Genomic_DNA"/>
</dbReference>
<feature type="chain" id="PRO_5002199572" evidence="1">
    <location>
        <begin position="23"/>
        <end position="430"/>
    </location>
</feature>
<feature type="signal peptide" evidence="1">
    <location>
        <begin position="1"/>
        <end position="22"/>
    </location>
</feature>
<dbReference type="SUPFAM" id="SSF56935">
    <property type="entry name" value="Porins"/>
    <property type="match status" value="1"/>
</dbReference>
<protein>
    <submittedName>
        <fullName evidence="2">DNA, contig: SP651</fullName>
    </submittedName>
</protein>
<dbReference type="AlphaFoldDB" id="A0A0C9M4U6"/>
<gene>
    <name evidence="2" type="ORF">SP6_51_00080</name>
</gene>
<reference evidence="2 3" key="1">
    <citation type="submission" date="2014-08" db="EMBL/GenBank/DDBJ databases">
        <title>Whole genome shotgun sequence of Sphingomonas paucimobilis NBRC 13935.</title>
        <authorList>
            <person name="Hosoyama A."/>
            <person name="Hashimoto M."/>
            <person name="Hosoyama Y."/>
            <person name="Noguchi M."/>
            <person name="Uohara A."/>
            <person name="Ohji S."/>
            <person name="Katano-Makiyama Y."/>
            <person name="Ichikawa N."/>
            <person name="Kimura A."/>
            <person name="Yamazoe A."/>
            <person name="Fujita N."/>
        </authorList>
    </citation>
    <scope>NUCLEOTIDE SEQUENCE [LARGE SCALE GENOMIC DNA]</scope>
    <source>
        <strain evidence="2 3">NBRC 13935</strain>
    </source>
</reference>
<comment type="caution">
    <text evidence="2">The sequence shown here is derived from an EMBL/GenBank/DDBJ whole genome shotgun (WGS) entry which is preliminary data.</text>
</comment>